<evidence type="ECO:0008006" key="5">
    <source>
        <dbReference type="Google" id="ProtNLM"/>
    </source>
</evidence>
<protein>
    <recommendedName>
        <fullName evidence="5">Integral membrane protein</fullName>
    </recommendedName>
</protein>
<accession>A0A502DVR8</accession>
<comment type="caution">
    <text evidence="3">The sequence shown here is derived from an EMBL/GenBank/DDBJ whole genome shotgun (WGS) entry which is preliminary data.</text>
</comment>
<feature type="region of interest" description="Disordered" evidence="1">
    <location>
        <begin position="244"/>
        <end position="271"/>
    </location>
</feature>
<evidence type="ECO:0000256" key="2">
    <source>
        <dbReference type="SAM" id="Phobius"/>
    </source>
</evidence>
<dbReference type="EMBL" id="RCZG01000016">
    <property type="protein sequence ID" value="TPG29598.1"/>
    <property type="molecule type" value="Genomic_DNA"/>
</dbReference>
<organism evidence="3 4">
    <name type="scientific">Mycolicibacterium hodleri</name>
    <dbReference type="NCBI Taxonomy" id="49897"/>
    <lineage>
        <taxon>Bacteria</taxon>
        <taxon>Bacillati</taxon>
        <taxon>Actinomycetota</taxon>
        <taxon>Actinomycetes</taxon>
        <taxon>Mycobacteriales</taxon>
        <taxon>Mycobacteriaceae</taxon>
        <taxon>Mycolicibacterium</taxon>
    </lineage>
</organism>
<feature type="transmembrane region" description="Helical" evidence="2">
    <location>
        <begin position="20"/>
        <end position="37"/>
    </location>
</feature>
<proteinExistence type="predicted"/>
<dbReference type="Proteomes" id="UP000320095">
    <property type="component" value="Unassembled WGS sequence"/>
</dbReference>
<evidence type="ECO:0000313" key="4">
    <source>
        <dbReference type="Proteomes" id="UP000320095"/>
    </source>
</evidence>
<keyword evidence="4" id="KW-1185">Reference proteome</keyword>
<keyword evidence="2" id="KW-0472">Membrane</keyword>
<feature type="transmembrane region" description="Helical" evidence="2">
    <location>
        <begin position="120"/>
        <end position="142"/>
    </location>
</feature>
<feature type="transmembrane region" description="Helical" evidence="2">
    <location>
        <begin position="154"/>
        <end position="174"/>
    </location>
</feature>
<feature type="transmembrane region" description="Helical" evidence="2">
    <location>
        <begin position="58"/>
        <end position="77"/>
    </location>
</feature>
<name>A0A502DVR8_9MYCO</name>
<evidence type="ECO:0000313" key="3">
    <source>
        <dbReference type="EMBL" id="TPG29598.1"/>
    </source>
</evidence>
<sequence>MSWLTDWWQYEVVDGYKGPLLLSFTAFVVTFLTTRTITRLIRAGKGPFHNVSSGGVHMHHSTPGVVLLIVGGFTGIGSPPLSVWTYFAALLVGVGASLVLDEFAMIFRLQDVYWSQEGQLSVNVVTLAAACVGLATVGVSPVQVPDLPANIAAFRYAAVVVLLANFVLVAVTALKGKYPTALMGLFISPVAWVAAVRLARPTSPWARWRYSAAKRARAQRRAAAFDHRWAPVRRHWDDFIGGTPTLVSAPPTPATDPTTSDHTADSPAVDH</sequence>
<keyword evidence="2" id="KW-1133">Transmembrane helix</keyword>
<feature type="transmembrane region" description="Helical" evidence="2">
    <location>
        <begin position="83"/>
        <end position="100"/>
    </location>
</feature>
<reference evidence="3 4" key="1">
    <citation type="journal article" date="2019" name="Environ. Microbiol.">
        <title>Species interactions and distinct microbial communities in high Arctic permafrost affected cryosols are associated with the CH4 and CO2 gas fluxes.</title>
        <authorList>
            <person name="Altshuler I."/>
            <person name="Hamel J."/>
            <person name="Turney S."/>
            <person name="Magnuson E."/>
            <person name="Levesque R."/>
            <person name="Greer C."/>
            <person name="Whyte L.G."/>
        </authorList>
    </citation>
    <scope>NUCLEOTIDE SEQUENCE [LARGE SCALE GENOMIC DNA]</scope>
    <source>
        <strain evidence="3 4">S5.20</strain>
    </source>
</reference>
<evidence type="ECO:0000256" key="1">
    <source>
        <dbReference type="SAM" id="MobiDB-lite"/>
    </source>
</evidence>
<keyword evidence="2" id="KW-0812">Transmembrane</keyword>
<gene>
    <name evidence="3" type="ORF">EAH80_26670</name>
</gene>
<dbReference type="AlphaFoldDB" id="A0A502DVR8"/>
<feature type="compositionally biased region" description="Basic and acidic residues" evidence="1">
    <location>
        <begin position="262"/>
        <end position="271"/>
    </location>
</feature>
<dbReference type="RefSeq" id="WP_140698146.1">
    <property type="nucleotide sequence ID" value="NZ_RCZG01000016.1"/>
</dbReference>
<dbReference type="OrthoDB" id="8535577at2"/>